<dbReference type="InterPro" id="IPR049241">
    <property type="entry name" value="DUF6876"/>
</dbReference>
<name>A0A7C4TJU6_UNCKA</name>
<dbReference type="AlphaFoldDB" id="A0A7C4TJU6"/>
<sequence length="120" mass="14374">MIDKIKLQAELKHFTGSEQIFYNPLFPKFRYTEGIKFLAQETHCYWLLDFIFINQHCEEIRNTPFQVWKLKVAQDHTATLSVEDGNCNEVKLFKIDYTDFPLEQFDLWFIEGTLILPSEY</sequence>
<gene>
    <name evidence="2" type="ORF">ENR63_03125</name>
</gene>
<accession>A0A7C4TJU6</accession>
<organism evidence="2">
    <name type="scientific">candidate division WWE3 bacterium</name>
    <dbReference type="NCBI Taxonomy" id="2053526"/>
    <lineage>
        <taxon>Bacteria</taxon>
        <taxon>Katanobacteria</taxon>
    </lineage>
</organism>
<evidence type="ECO:0000259" key="1">
    <source>
        <dbReference type="Pfam" id="PF21781"/>
    </source>
</evidence>
<protein>
    <recommendedName>
        <fullName evidence="1">DUF6876 domain-containing protein</fullName>
    </recommendedName>
</protein>
<feature type="domain" description="DUF6876" evidence="1">
    <location>
        <begin position="6"/>
        <end position="120"/>
    </location>
</feature>
<dbReference type="EMBL" id="DSRT01000170">
    <property type="protein sequence ID" value="HGW29886.1"/>
    <property type="molecule type" value="Genomic_DNA"/>
</dbReference>
<comment type="caution">
    <text evidence="2">The sequence shown here is derived from an EMBL/GenBank/DDBJ whole genome shotgun (WGS) entry which is preliminary data.</text>
</comment>
<dbReference type="Pfam" id="PF21781">
    <property type="entry name" value="DUF6876"/>
    <property type="match status" value="1"/>
</dbReference>
<reference evidence="2" key="1">
    <citation type="journal article" date="2020" name="mSystems">
        <title>Genome- and Community-Level Interaction Insights into Carbon Utilization and Element Cycling Functions of Hydrothermarchaeota in Hydrothermal Sediment.</title>
        <authorList>
            <person name="Zhou Z."/>
            <person name="Liu Y."/>
            <person name="Xu W."/>
            <person name="Pan J."/>
            <person name="Luo Z.H."/>
            <person name="Li M."/>
        </authorList>
    </citation>
    <scope>NUCLEOTIDE SEQUENCE [LARGE SCALE GENOMIC DNA]</scope>
    <source>
        <strain evidence="2">SpSt-417</strain>
    </source>
</reference>
<proteinExistence type="predicted"/>
<evidence type="ECO:0000313" key="2">
    <source>
        <dbReference type="EMBL" id="HGW29886.1"/>
    </source>
</evidence>